<dbReference type="NCBIfam" id="NF033516">
    <property type="entry name" value="transpos_IS3"/>
    <property type="match status" value="1"/>
</dbReference>
<dbReference type="AlphaFoldDB" id="A0A7W1XUB0"/>
<organism evidence="2 3">
    <name type="scientific">Thermoactinomyces mirandus</name>
    <dbReference type="NCBI Taxonomy" id="2756294"/>
    <lineage>
        <taxon>Bacteria</taxon>
        <taxon>Bacillati</taxon>
        <taxon>Bacillota</taxon>
        <taxon>Bacilli</taxon>
        <taxon>Bacillales</taxon>
        <taxon>Thermoactinomycetaceae</taxon>
        <taxon>Thermoactinomyces</taxon>
    </lineage>
</organism>
<name>A0A7W1XUB0_9BACL</name>
<evidence type="ECO:0000259" key="1">
    <source>
        <dbReference type="PROSITE" id="PS50994"/>
    </source>
</evidence>
<dbReference type="Proteomes" id="UP000538292">
    <property type="component" value="Unassembled WGS sequence"/>
</dbReference>
<protein>
    <submittedName>
        <fullName evidence="2">IS3 family transposase</fullName>
    </submittedName>
</protein>
<keyword evidence="3" id="KW-1185">Reference proteome</keyword>
<dbReference type="InterPro" id="IPR012337">
    <property type="entry name" value="RNaseH-like_sf"/>
</dbReference>
<dbReference type="InterPro" id="IPR001584">
    <property type="entry name" value="Integrase_cat-core"/>
</dbReference>
<dbReference type="PANTHER" id="PTHR46889:SF4">
    <property type="entry name" value="TRANSPOSASE INSO FOR INSERTION SEQUENCE ELEMENT IS911B-RELATED"/>
    <property type="match status" value="1"/>
</dbReference>
<gene>
    <name evidence="2" type="ORF">H2C83_12540</name>
</gene>
<dbReference type="EMBL" id="JACEOL010000039">
    <property type="protein sequence ID" value="MBA4603130.1"/>
    <property type="molecule type" value="Genomic_DNA"/>
</dbReference>
<dbReference type="PANTHER" id="PTHR46889">
    <property type="entry name" value="TRANSPOSASE INSF FOR INSERTION SEQUENCE IS3B-RELATED"/>
    <property type="match status" value="1"/>
</dbReference>
<feature type="domain" description="Integrase catalytic" evidence="1">
    <location>
        <begin position="24"/>
        <end position="186"/>
    </location>
</feature>
<accession>A0A7W1XUB0</accession>
<dbReference type="Pfam" id="PF00665">
    <property type="entry name" value="rve"/>
    <property type="match status" value="1"/>
</dbReference>
<dbReference type="Pfam" id="PF13333">
    <property type="entry name" value="rve_2"/>
    <property type="match status" value="1"/>
</dbReference>
<comment type="caution">
    <text evidence="2">The sequence shown here is derived from an EMBL/GenBank/DDBJ whole genome shotgun (WGS) entry which is preliminary data.</text>
</comment>
<dbReference type="InterPro" id="IPR050900">
    <property type="entry name" value="Transposase_IS3/IS150/IS904"/>
</dbReference>
<dbReference type="InterPro" id="IPR048020">
    <property type="entry name" value="Transpos_IS3"/>
</dbReference>
<proteinExistence type="predicted"/>
<dbReference type="InterPro" id="IPR036397">
    <property type="entry name" value="RNaseH_sf"/>
</dbReference>
<dbReference type="SUPFAM" id="SSF53098">
    <property type="entry name" value="Ribonuclease H-like"/>
    <property type="match status" value="1"/>
</dbReference>
<dbReference type="GO" id="GO:0015074">
    <property type="term" value="P:DNA integration"/>
    <property type="evidence" value="ECO:0007669"/>
    <property type="project" value="InterPro"/>
</dbReference>
<evidence type="ECO:0000313" key="3">
    <source>
        <dbReference type="Proteomes" id="UP000538292"/>
    </source>
</evidence>
<dbReference type="PROSITE" id="PS50994">
    <property type="entry name" value="INTEGRASE"/>
    <property type="match status" value="1"/>
</dbReference>
<dbReference type="Gene3D" id="3.30.420.10">
    <property type="entry name" value="Ribonuclease H-like superfamily/Ribonuclease H"/>
    <property type="match status" value="1"/>
</dbReference>
<dbReference type="GO" id="GO:0003676">
    <property type="term" value="F:nucleic acid binding"/>
    <property type="evidence" value="ECO:0007669"/>
    <property type="project" value="InterPro"/>
</dbReference>
<sequence>MSIFISQQIIFLQSIENLLNRKFKADYPNQKWVTDISFIHIGSQRLYLSAIMDLYNNEIVAYELSNRNDNQLVLNTIRRAVEKQKDVFGIILHSNRGYQYTSGAYHDMLHQFGVISSMYRKGNCYDNACIESFFSHLKTEALYTHNIQNVQEAQKVICEYIQFYNLERIQIKLNQLPPVEYRRQNMA</sequence>
<evidence type="ECO:0000313" key="2">
    <source>
        <dbReference type="EMBL" id="MBA4603130.1"/>
    </source>
</evidence>
<reference evidence="2 3" key="1">
    <citation type="submission" date="2020-07" db="EMBL/GenBank/DDBJ databases">
        <title>Thermoactinomyces phylogeny.</title>
        <authorList>
            <person name="Dunlap C."/>
        </authorList>
    </citation>
    <scope>NUCLEOTIDE SEQUENCE [LARGE SCALE GENOMIC DNA]</scope>
    <source>
        <strain evidence="2 3">AMNI-1</strain>
    </source>
</reference>